<evidence type="ECO:0000313" key="8">
    <source>
        <dbReference type="Proteomes" id="UP000565745"/>
    </source>
</evidence>
<evidence type="ECO:0000313" key="7">
    <source>
        <dbReference type="EMBL" id="MBB4176143.1"/>
    </source>
</evidence>
<evidence type="ECO:0000256" key="1">
    <source>
        <dbReference type="ARBA" id="ARBA00005417"/>
    </source>
</evidence>
<dbReference type="Proteomes" id="UP000565745">
    <property type="component" value="Unassembled WGS sequence"/>
</dbReference>
<keyword evidence="4 7" id="KW-0067">ATP-binding</keyword>
<evidence type="ECO:0000256" key="2">
    <source>
        <dbReference type="ARBA" id="ARBA00022448"/>
    </source>
</evidence>
<dbReference type="GO" id="GO:0016887">
    <property type="term" value="F:ATP hydrolysis activity"/>
    <property type="evidence" value="ECO:0007669"/>
    <property type="project" value="InterPro"/>
</dbReference>
<protein>
    <submittedName>
        <fullName evidence="7">Branched-chain amino acid transport system ATP-binding protein</fullName>
    </submittedName>
</protein>
<keyword evidence="5" id="KW-0029">Amino-acid transport</keyword>
<dbReference type="PANTHER" id="PTHR43820:SF4">
    <property type="entry name" value="HIGH-AFFINITY BRANCHED-CHAIN AMINO ACID TRANSPORT ATP-BINDING PROTEIN LIVF"/>
    <property type="match status" value="1"/>
</dbReference>
<dbReference type="AlphaFoldDB" id="A0A7W6MBR1"/>
<dbReference type="Gene3D" id="3.40.50.300">
    <property type="entry name" value="P-loop containing nucleotide triphosphate hydrolases"/>
    <property type="match status" value="1"/>
</dbReference>
<keyword evidence="2" id="KW-0813">Transport</keyword>
<keyword evidence="3" id="KW-0547">Nucleotide-binding</keyword>
<keyword evidence="8" id="KW-1185">Reference proteome</keyword>
<dbReference type="InterPro" id="IPR003593">
    <property type="entry name" value="AAA+_ATPase"/>
</dbReference>
<evidence type="ECO:0000256" key="4">
    <source>
        <dbReference type="ARBA" id="ARBA00022840"/>
    </source>
</evidence>
<dbReference type="PANTHER" id="PTHR43820">
    <property type="entry name" value="HIGH-AFFINITY BRANCHED-CHAIN AMINO ACID TRANSPORT ATP-BINDING PROTEIN LIVF"/>
    <property type="match status" value="1"/>
</dbReference>
<dbReference type="RefSeq" id="WP_052836041.1">
    <property type="nucleotide sequence ID" value="NZ_JACIFU010000008.1"/>
</dbReference>
<dbReference type="InterPro" id="IPR052156">
    <property type="entry name" value="BCAA_Transport_ATP-bd_LivF"/>
</dbReference>
<evidence type="ECO:0000256" key="5">
    <source>
        <dbReference type="ARBA" id="ARBA00022970"/>
    </source>
</evidence>
<evidence type="ECO:0000259" key="6">
    <source>
        <dbReference type="PROSITE" id="PS50893"/>
    </source>
</evidence>
<dbReference type="OrthoDB" id="9806149at2"/>
<dbReference type="InterPro" id="IPR027417">
    <property type="entry name" value="P-loop_NTPase"/>
</dbReference>
<gene>
    <name evidence="7" type="ORF">GGR93_003951</name>
</gene>
<dbReference type="SMART" id="SM00382">
    <property type="entry name" value="AAA"/>
    <property type="match status" value="1"/>
</dbReference>
<organism evidence="7 8">
    <name type="scientific">Sulfitobacter noctilucicola</name>
    <dbReference type="NCBI Taxonomy" id="1342301"/>
    <lineage>
        <taxon>Bacteria</taxon>
        <taxon>Pseudomonadati</taxon>
        <taxon>Pseudomonadota</taxon>
        <taxon>Alphaproteobacteria</taxon>
        <taxon>Rhodobacterales</taxon>
        <taxon>Roseobacteraceae</taxon>
        <taxon>Sulfitobacter</taxon>
    </lineage>
</organism>
<comment type="similarity">
    <text evidence="1">Belongs to the ABC transporter superfamily.</text>
</comment>
<dbReference type="CDD" id="cd03224">
    <property type="entry name" value="ABC_TM1139_LivF_branched"/>
    <property type="match status" value="1"/>
</dbReference>
<dbReference type="GO" id="GO:0015807">
    <property type="term" value="P:L-amino acid transport"/>
    <property type="evidence" value="ECO:0007669"/>
    <property type="project" value="TreeGrafter"/>
</dbReference>
<dbReference type="PROSITE" id="PS50893">
    <property type="entry name" value="ABC_TRANSPORTER_2"/>
    <property type="match status" value="1"/>
</dbReference>
<accession>A0A7W6MBR1</accession>
<sequence length="234" mass="25082">MSLIKIDDLCAFYGKAQALSNVSLHVEPGETIAIVGANGAGKSTLLDCIMGLVKTTGQITLDGEDITGRKPGYMVRAGIGYAPERFNLFPHMTVRDNLLVGAYTARDDIDKNMEAVHRLFPRLAEREAQETSTQSGGERQMVSLGRALMSSPKILLVDEPTIGLAPKVCAEIAEVLKRLSAELGLTVIITEQNANFALSLASRLYVLEGGHVTATGTAEELAKDDQLAKSYFGA</sequence>
<dbReference type="GO" id="GO:0005524">
    <property type="term" value="F:ATP binding"/>
    <property type="evidence" value="ECO:0007669"/>
    <property type="project" value="UniProtKB-KW"/>
</dbReference>
<evidence type="ECO:0000256" key="3">
    <source>
        <dbReference type="ARBA" id="ARBA00022741"/>
    </source>
</evidence>
<name>A0A7W6MBR1_9RHOB</name>
<proteinExistence type="inferred from homology"/>
<dbReference type="GO" id="GO:0015658">
    <property type="term" value="F:branched-chain amino acid transmembrane transporter activity"/>
    <property type="evidence" value="ECO:0007669"/>
    <property type="project" value="TreeGrafter"/>
</dbReference>
<dbReference type="Pfam" id="PF00005">
    <property type="entry name" value="ABC_tran"/>
    <property type="match status" value="1"/>
</dbReference>
<reference evidence="7 8" key="1">
    <citation type="submission" date="2020-08" db="EMBL/GenBank/DDBJ databases">
        <title>Genomic Encyclopedia of Type Strains, Phase IV (KMG-IV): sequencing the most valuable type-strain genomes for metagenomic binning, comparative biology and taxonomic classification.</title>
        <authorList>
            <person name="Goeker M."/>
        </authorList>
    </citation>
    <scope>NUCLEOTIDE SEQUENCE [LARGE SCALE GENOMIC DNA]</scope>
    <source>
        <strain evidence="7 8">DSM 101015</strain>
    </source>
</reference>
<dbReference type="InterPro" id="IPR003439">
    <property type="entry name" value="ABC_transporter-like_ATP-bd"/>
</dbReference>
<dbReference type="EMBL" id="JACIFU010000008">
    <property type="protein sequence ID" value="MBB4176143.1"/>
    <property type="molecule type" value="Genomic_DNA"/>
</dbReference>
<dbReference type="SUPFAM" id="SSF52540">
    <property type="entry name" value="P-loop containing nucleoside triphosphate hydrolases"/>
    <property type="match status" value="1"/>
</dbReference>
<feature type="domain" description="ABC transporter" evidence="6">
    <location>
        <begin position="4"/>
        <end position="234"/>
    </location>
</feature>
<comment type="caution">
    <text evidence="7">The sequence shown here is derived from an EMBL/GenBank/DDBJ whole genome shotgun (WGS) entry which is preliminary data.</text>
</comment>